<name>A0ABZ1WN00_9ACTN</name>
<dbReference type="RefSeq" id="WP_329257223.1">
    <property type="nucleotide sequence ID" value="NZ_CP109011.1"/>
</dbReference>
<organism evidence="1 2">
    <name type="scientific">Streptomyces pseudovenezuelae</name>
    <dbReference type="NCBI Taxonomy" id="67350"/>
    <lineage>
        <taxon>Bacteria</taxon>
        <taxon>Bacillati</taxon>
        <taxon>Actinomycetota</taxon>
        <taxon>Actinomycetes</taxon>
        <taxon>Kitasatosporales</taxon>
        <taxon>Streptomycetaceae</taxon>
        <taxon>Streptomyces</taxon>
        <taxon>Streptomyces aurantiacus group</taxon>
    </lineage>
</organism>
<evidence type="ECO:0000313" key="2">
    <source>
        <dbReference type="Proteomes" id="UP001432168"/>
    </source>
</evidence>
<evidence type="ECO:0000313" key="1">
    <source>
        <dbReference type="EMBL" id="WUT40941.1"/>
    </source>
</evidence>
<accession>A0ABZ1WN00</accession>
<keyword evidence="2" id="KW-1185">Reference proteome</keyword>
<gene>
    <name evidence="1" type="ORF">OG929_01070</name>
</gene>
<dbReference type="EMBL" id="CP109011">
    <property type="protein sequence ID" value="WUT40941.1"/>
    <property type="molecule type" value="Genomic_DNA"/>
</dbReference>
<dbReference type="Proteomes" id="UP001432168">
    <property type="component" value="Chromosome"/>
</dbReference>
<proteinExistence type="predicted"/>
<reference evidence="1" key="1">
    <citation type="submission" date="2022-10" db="EMBL/GenBank/DDBJ databases">
        <title>The complete genomes of actinobacterial strains from the NBC collection.</title>
        <authorList>
            <person name="Joergensen T.S."/>
            <person name="Alvarez Arevalo M."/>
            <person name="Sterndorff E.B."/>
            <person name="Faurdal D."/>
            <person name="Vuksanovic O."/>
            <person name="Mourched A.-S."/>
            <person name="Charusanti P."/>
            <person name="Shaw S."/>
            <person name="Blin K."/>
            <person name="Weber T."/>
        </authorList>
    </citation>
    <scope>NUCLEOTIDE SEQUENCE</scope>
    <source>
        <strain evidence="1">NBC_00686</strain>
    </source>
</reference>
<sequence>MLLLKQRRLNGPNSSAVTTCWAPRAGWLVGHLVFDAPLAALVADGLCEAMHRDGLGALRDLAWVSAPESSTYR</sequence>
<protein>
    <submittedName>
        <fullName evidence="1">Uncharacterized protein</fullName>
    </submittedName>
</protein>